<dbReference type="SUPFAM" id="SSF53850">
    <property type="entry name" value="Periplasmic binding protein-like II"/>
    <property type="match status" value="1"/>
</dbReference>
<evidence type="ECO:0000313" key="8">
    <source>
        <dbReference type="EMBL" id="GIQ81240.1"/>
    </source>
</evidence>
<feature type="transmembrane region" description="Helical" evidence="5">
    <location>
        <begin position="797"/>
        <end position="819"/>
    </location>
</feature>
<dbReference type="Proteomes" id="UP000265618">
    <property type="component" value="Unassembled WGS sequence"/>
</dbReference>
<evidence type="ECO:0000256" key="2">
    <source>
        <dbReference type="ARBA" id="ARBA00022692"/>
    </source>
</evidence>
<feature type="domain" description="G-protein coupled receptors family 3 profile" evidence="7">
    <location>
        <begin position="758"/>
        <end position="882"/>
    </location>
</feature>
<accession>A0A9K3GG03</accession>
<feature type="transmembrane region" description="Helical" evidence="5">
    <location>
        <begin position="831"/>
        <end position="851"/>
    </location>
</feature>
<evidence type="ECO:0000256" key="1">
    <source>
        <dbReference type="ARBA" id="ARBA00004141"/>
    </source>
</evidence>
<feature type="signal peptide" evidence="6">
    <location>
        <begin position="1"/>
        <end position="25"/>
    </location>
</feature>
<evidence type="ECO:0000256" key="5">
    <source>
        <dbReference type="SAM" id="Phobius"/>
    </source>
</evidence>
<evidence type="ECO:0000256" key="3">
    <source>
        <dbReference type="ARBA" id="ARBA00022989"/>
    </source>
</evidence>
<dbReference type="PANTHER" id="PTHR43649">
    <property type="entry name" value="ARABINOSE-BINDING PROTEIN-RELATED"/>
    <property type="match status" value="1"/>
</dbReference>
<dbReference type="AlphaFoldDB" id="A0A9K3GG03"/>
<evidence type="ECO:0000256" key="4">
    <source>
        <dbReference type="ARBA" id="ARBA00023136"/>
    </source>
</evidence>
<proteinExistence type="predicted"/>
<evidence type="ECO:0000313" key="9">
    <source>
        <dbReference type="Proteomes" id="UP000265618"/>
    </source>
</evidence>
<organism evidence="8 9">
    <name type="scientific">Kipferlia bialata</name>
    <dbReference type="NCBI Taxonomy" id="797122"/>
    <lineage>
        <taxon>Eukaryota</taxon>
        <taxon>Metamonada</taxon>
        <taxon>Carpediemonas-like organisms</taxon>
        <taxon>Kipferlia</taxon>
    </lineage>
</organism>
<dbReference type="InterPro" id="IPR050490">
    <property type="entry name" value="Bact_solute-bd_prot1"/>
</dbReference>
<keyword evidence="9" id="KW-1185">Reference proteome</keyword>
<comment type="subcellular location">
    <subcellularLocation>
        <location evidence="1">Membrane</location>
        <topology evidence="1">Multi-pass membrane protein</topology>
    </subcellularLocation>
</comment>
<evidence type="ECO:0000259" key="7">
    <source>
        <dbReference type="Pfam" id="PF00003"/>
    </source>
</evidence>
<comment type="caution">
    <text evidence="8">The sequence shown here is derived from an EMBL/GenBank/DDBJ whole genome shotgun (WGS) entry which is preliminary data.</text>
</comment>
<protein>
    <recommendedName>
        <fullName evidence="7">G-protein coupled receptors family 3 profile domain-containing protein</fullName>
    </recommendedName>
</protein>
<dbReference type="GO" id="GO:0016020">
    <property type="term" value="C:membrane"/>
    <property type="evidence" value="ECO:0007669"/>
    <property type="project" value="UniProtKB-SubCell"/>
</dbReference>
<keyword evidence="3 5" id="KW-1133">Transmembrane helix</keyword>
<feature type="transmembrane region" description="Helical" evidence="5">
    <location>
        <begin position="872"/>
        <end position="894"/>
    </location>
</feature>
<dbReference type="EMBL" id="BDIP01000341">
    <property type="protein sequence ID" value="GIQ81240.1"/>
    <property type="molecule type" value="Genomic_DNA"/>
</dbReference>
<keyword evidence="6" id="KW-0732">Signal</keyword>
<dbReference type="OrthoDB" id="568473at2759"/>
<name>A0A9K3GG03_9EUKA</name>
<dbReference type="Pfam" id="PF00003">
    <property type="entry name" value="7tm_3"/>
    <property type="match status" value="1"/>
</dbReference>
<dbReference type="PANTHER" id="PTHR43649:SF12">
    <property type="entry name" value="DIACETYLCHITOBIOSE BINDING PROTEIN DASA"/>
    <property type="match status" value="1"/>
</dbReference>
<keyword evidence="4 5" id="KW-0472">Membrane</keyword>
<dbReference type="GO" id="GO:0004930">
    <property type="term" value="F:G protein-coupled receptor activity"/>
    <property type="evidence" value="ECO:0007669"/>
    <property type="project" value="InterPro"/>
</dbReference>
<feature type="chain" id="PRO_5039896449" description="G-protein coupled receptors family 3 profile domain-containing protein" evidence="6">
    <location>
        <begin position="26"/>
        <end position="928"/>
    </location>
</feature>
<dbReference type="Gene3D" id="3.40.190.10">
    <property type="entry name" value="Periplasmic binding protein-like II"/>
    <property type="match status" value="1"/>
</dbReference>
<keyword evidence="2 5" id="KW-0812">Transmembrane</keyword>
<dbReference type="InterPro" id="IPR017978">
    <property type="entry name" value="GPCR_3_C"/>
</dbReference>
<reference evidence="8 9" key="1">
    <citation type="journal article" date="2018" name="PLoS ONE">
        <title>The draft genome of Kipferlia bialata reveals reductive genome evolution in fornicate parasites.</title>
        <authorList>
            <person name="Tanifuji G."/>
            <person name="Takabayashi S."/>
            <person name="Kume K."/>
            <person name="Takagi M."/>
            <person name="Nakayama T."/>
            <person name="Kamikawa R."/>
            <person name="Inagaki Y."/>
            <person name="Hashimoto T."/>
        </authorList>
    </citation>
    <scope>NUCLEOTIDE SEQUENCE [LARGE SCALE GENOMIC DNA]</scope>
    <source>
        <strain evidence="8">NY0173</strain>
    </source>
</reference>
<gene>
    <name evidence="8" type="ORF">KIPB_002167</name>
</gene>
<sequence length="928" mass="101623">MACVRNAAALCVWCVVCVCLTLVHAQSDTSDEDYRTRPTERRALHYPSSTFNEAVCVWMNTLGVAPDLDLWVDYALNLGLIEEEEISPTYMLSLMDEDVVSLNPSFSLFFSPSFGIPELSFDQEVGGEEGLLSMTQSDGVLYPLVTDIDTETETETETDTETETETETVDDADTVISSDWLDPLFSLTSTIPVYHRDGEATTHTPIAVPVAATTPVLYVNRDWLDEHPEIEIPSTWDDLRIVADYARTEAGGEWDTGLCSTFLDNMMHDDSESVESAAMVAAGYDWMVAASKIQYEGAAQGLYIDPLVTDRLKFMSETEAFSSSWLSMQAMFMDDDNNRSYTEDTCPEELGTYALSKFVKGKTCPMYLGSSSAEIHFGQAYAANVCKYHVRIETAMLPGSTEVWDRDSNTMVTCDTDTCPYATVERVLDTGASADDASTFVYTDTLVNRTPLIFSGTVATFPALGYKGSVYNEADTPDSLAEYCATPASVLADPESASYDARFDPSSAEYDAAVVAAYNQQYSDACPETEGEETDMANMMQSLASIITGPAGRATYITSDMASDIQPSYQAAYMPIRHSDRDVYASILEGVPEDPSRSSSRCYDTCDGDSPCYSDMAFYSEMQDSWFDTVEASFSHPNLAPELSMMRTSDYRQAMLDQYRLYLCSVGAAYTGSDTSYEYDAATFQPDSTLVDASLATLHETLASLTHTFSATYSLTDILNSYRYTIGMDLLVPARDMVTAPAMYALMHTWAGDSMGGNTLAYAMMGLIGVCALVVLTIIPCLLFHRKTPVAKSLFPQYLLPQLIGAVLVLAACALAMLQPSKVRCQTEVCLLVSGLALWVLFFLGRTLRLYQLYHYAANFKRLGSAGRSFDLAMVLSLVLLSLGTIGGVAYYAYMGTTPSGIESVGVSYPDKPSEFAAFIPLPTSCTS</sequence>
<feature type="transmembrane region" description="Helical" evidence="5">
    <location>
        <begin position="760"/>
        <end position="785"/>
    </location>
</feature>
<evidence type="ECO:0000256" key="6">
    <source>
        <dbReference type="SAM" id="SignalP"/>
    </source>
</evidence>